<keyword evidence="5 8" id="KW-0554">One-carbon metabolism</keyword>
<feature type="binding site" evidence="8">
    <location>
        <position position="87"/>
    </location>
    <ligand>
        <name>Zn(2+)</name>
        <dbReference type="ChEBI" id="CHEBI:29105"/>
    </ligand>
</feature>
<evidence type="ECO:0000256" key="6">
    <source>
        <dbReference type="ARBA" id="ARBA00022801"/>
    </source>
</evidence>
<comment type="caution">
    <text evidence="10">The sequence shown here is derived from an EMBL/GenBank/DDBJ whole genome shotgun (WGS) entry which is preliminary data.</text>
</comment>
<dbReference type="EMBL" id="JBHPON010000003">
    <property type="protein sequence ID" value="MFC6037209.1"/>
    <property type="molecule type" value="Genomic_DNA"/>
</dbReference>
<dbReference type="PANTHER" id="PTHR11109">
    <property type="entry name" value="GTP CYCLOHYDROLASE I"/>
    <property type="match status" value="1"/>
</dbReference>
<dbReference type="InterPro" id="IPR018234">
    <property type="entry name" value="GTP_CycHdrlase_I_CS"/>
</dbReference>
<proteinExistence type="inferred from homology"/>
<evidence type="ECO:0000256" key="4">
    <source>
        <dbReference type="ARBA" id="ARBA00011857"/>
    </source>
</evidence>
<dbReference type="NCBIfam" id="TIGR00063">
    <property type="entry name" value="folE"/>
    <property type="match status" value="1"/>
</dbReference>
<keyword evidence="8" id="KW-0862">Zinc</keyword>
<dbReference type="PROSITE" id="PS00860">
    <property type="entry name" value="GTP_CYCLOHYDROL_1_2"/>
    <property type="match status" value="1"/>
</dbReference>
<comment type="catalytic activity">
    <reaction evidence="1 8">
        <text>GTP + H2O = 7,8-dihydroneopterin 3'-triphosphate + formate + H(+)</text>
        <dbReference type="Rhea" id="RHEA:17473"/>
        <dbReference type="ChEBI" id="CHEBI:15377"/>
        <dbReference type="ChEBI" id="CHEBI:15378"/>
        <dbReference type="ChEBI" id="CHEBI:15740"/>
        <dbReference type="ChEBI" id="CHEBI:37565"/>
        <dbReference type="ChEBI" id="CHEBI:58462"/>
        <dbReference type="EC" id="3.5.4.16"/>
    </reaction>
</comment>
<dbReference type="Gene3D" id="1.10.286.10">
    <property type="match status" value="1"/>
</dbReference>
<dbReference type="NCBIfam" id="NF006826">
    <property type="entry name" value="PRK09347.1-3"/>
    <property type="match status" value="1"/>
</dbReference>
<evidence type="ECO:0000313" key="10">
    <source>
        <dbReference type="EMBL" id="MFC6037209.1"/>
    </source>
</evidence>
<dbReference type="RefSeq" id="WP_379881446.1">
    <property type="nucleotide sequence ID" value="NZ_JBHPON010000003.1"/>
</dbReference>
<organism evidence="10 11">
    <name type="scientific">Hyphococcus aureus</name>
    <dbReference type="NCBI Taxonomy" id="2666033"/>
    <lineage>
        <taxon>Bacteria</taxon>
        <taxon>Pseudomonadati</taxon>
        <taxon>Pseudomonadota</taxon>
        <taxon>Alphaproteobacteria</taxon>
        <taxon>Parvularculales</taxon>
        <taxon>Parvularculaceae</taxon>
        <taxon>Hyphococcus</taxon>
    </lineage>
</organism>
<dbReference type="NCBIfam" id="NF006825">
    <property type="entry name" value="PRK09347.1-2"/>
    <property type="match status" value="1"/>
</dbReference>
<evidence type="ECO:0000313" key="11">
    <source>
        <dbReference type="Proteomes" id="UP001596116"/>
    </source>
</evidence>
<dbReference type="SUPFAM" id="SSF55620">
    <property type="entry name" value="Tetrahydrobiopterin biosynthesis enzymes-like"/>
    <property type="match status" value="1"/>
</dbReference>
<keyword evidence="8" id="KW-0479">Metal-binding</keyword>
<sequence>MAEAPRERTEEERERALEAVRELIRWIGDDPKREGLKDTPRRVVDAYLEYFQGYDECPETYLKRTFEQVGGYDEIVLLKDIPFHSHCEHHMAPIHGKAHVAYLPTDKVVGISKLARVVKAYARRLQVQERLTAEIADCIQKVLEPQGVAVVIEASHACMTARGVNTPGVSMTTSRMMGVFRTDQKAREELVKLIGLGA</sequence>
<evidence type="ECO:0000259" key="9">
    <source>
        <dbReference type="Pfam" id="PF01227"/>
    </source>
</evidence>
<feature type="binding site" evidence="8">
    <location>
        <position position="158"/>
    </location>
    <ligand>
        <name>Zn(2+)</name>
        <dbReference type="ChEBI" id="CHEBI:29105"/>
    </ligand>
</feature>
<dbReference type="Pfam" id="PF01227">
    <property type="entry name" value="GTP_cyclohydroI"/>
    <property type="match status" value="1"/>
</dbReference>
<dbReference type="PROSITE" id="PS00859">
    <property type="entry name" value="GTP_CYCLOHYDROL_1_1"/>
    <property type="match status" value="1"/>
</dbReference>
<dbReference type="InterPro" id="IPR020602">
    <property type="entry name" value="GTP_CycHdrlase_I_dom"/>
</dbReference>
<evidence type="ECO:0000256" key="5">
    <source>
        <dbReference type="ARBA" id="ARBA00022563"/>
    </source>
</evidence>
<keyword evidence="6 8" id="KW-0378">Hydrolase</keyword>
<comment type="subunit">
    <text evidence="8">Homopolymer.</text>
</comment>
<feature type="binding site" evidence="8">
    <location>
        <position position="90"/>
    </location>
    <ligand>
        <name>Zn(2+)</name>
        <dbReference type="ChEBI" id="CHEBI:29105"/>
    </ligand>
</feature>
<evidence type="ECO:0000256" key="1">
    <source>
        <dbReference type="ARBA" id="ARBA00001052"/>
    </source>
</evidence>
<feature type="domain" description="GTP cyclohydrolase I" evidence="9">
    <location>
        <begin position="18"/>
        <end position="194"/>
    </location>
</feature>
<accession>A0ABW1KZ00</accession>
<dbReference type="PANTHER" id="PTHR11109:SF7">
    <property type="entry name" value="GTP CYCLOHYDROLASE 1"/>
    <property type="match status" value="1"/>
</dbReference>
<evidence type="ECO:0000256" key="3">
    <source>
        <dbReference type="ARBA" id="ARBA00008085"/>
    </source>
</evidence>
<dbReference type="EC" id="3.5.4.16" evidence="8"/>
<evidence type="ECO:0000256" key="8">
    <source>
        <dbReference type="HAMAP-Rule" id="MF_00223"/>
    </source>
</evidence>
<keyword evidence="8" id="KW-0547">Nucleotide-binding</keyword>
<dbReference type="GO" id="GO:0003934">
    <property type="term" value="F:GTP cyclohydrolase I activity"/>
    <property type="evidence" value="ECO:0007669"/>
    <property type="project" value="UniProtKB-EC"/>
</dbReference>
<comment type="subunit">
    <text evidence="4">Toroid-shaped homodecamer, composed of two pentamers of five dimers.</text>
</comment>
<gene>
    <name evidence="8 10" type="primary">folE</name>
    <name evidence="10" type="ORF">ACFMB1_16755</name>
</gene>
<name>A0ABW1KZ00_9PROT</name>
<reference evidence="10 11" key="1">
    <citation type="submission" date="2024-09" db="EMBL/GenBank/DDBJ databases">
        <authorList>
            <person name="Zhang Z.-H."/>
        </authorList>
    </citation>
    <scope>NUCLEOTIDE SEQUENCE [LARGE SCALE GENOMIC DNA]</scope>
    <source>
        <strain evidence="10 11">HHTR114</strain>
    </source>
</reference>
<comment type="pathway">
    <text evidence="2 8">Cofactor biosynthesis; 7,8-dihydroneopterin triphosphate biosynthesis; 7,8-dihydroneopterin triphosphate from GTP: step 1/1.</text>
</comment>
<keyword evidence="7 8" id="KW-0342">GTP-binding</keyword>
<protein>
    <recommendedName>
        <fullName evidence="8">GTP cyclohydrolase 1</fullName>
        <ecNumber evidence="8">3.5.4.16</ecNumber>
    </recommendedName>
    <alternativeName>
        <fullName evidence="8">GTP cyclohydrolase I</fullName>
        <shortName evidence="8">GTP-CH-I</shortName>
    </alternativeName>
</protein>
<dbReference type="HAMAP" id="MF_00223">
    <property type="entry name" value="FolE"/>
    <property type="match status" value="1"/>
</dbReference>
<dbReference type="InterPro" id="IPR043133">
    <property type="entry name" value="GTP-CH-I_C/QueF"/>
</dbReference>
<evidence type="ECO:0000256" key="7">
    <source>
        <dbReference type="ARBA" id="ARBA00023134"/>
    </source>
</evidence>
<comment type="similarity">
    <text evidence="3 8">Belongs to the GTP cyclohydrolase I family.</text>
</comment>
<dbReference type="Proteomes" id="UP001596116">
    <property type="component" value="Unassembled WGS sequence"/>
</dbReference>
<evidence type="ECO:0000256" key="2">
    <source>
        <dbReference type="ARBA" id="ARBA00005080"/>
    </source>
</evidence>
<dbReference type="Gene3D" id="3.30.1130.10">
    <property type="match status" value="1"/>
</dbReference>
<keyword evidence="11" id="KW-1185">Reference proteome</keyword>
<dbReference type="InterPro" id="IPR043134">
    <property type="entry name" value="GTP-CH-I_N"/>
</dbReference>
<dbReference type="InterPro" id="IPR001474">
    <property type="entry name" value="GTP_CycHdrlase_I"/>
</dbReference>